<evidence type="ECO:0000256" key="8">
    <source>
        <dbReference type="ARBA" id="ARBA00023128"/>
    </source>
</evidence>
<keyword evidence="4" id="KW-1134">Transmembrane beta strand</keyword>
<dbReference type="PANTHER" id="PTHR10802">
    <property type="entry name" value="MITOCHONDRIAL IMPORT RECEPTOR SUBUNIT TOM40"/>
    <property type="match status" value="1"/>
</dbReference>
<proteinExistence type="inferred from homology"/>
<dbReference type="CDD" id="cd07305">
    <property type="entry name" value="Porin3_Tom40"/>
    <property type="match status" value="1"/>
</dbReference>
<evidence type="ECO:0000256" key="9">
    <source>
        <dbReference type="ARBA" id="ARBA00023136"/>
    </source>
</evidence>
<evidence type="ECO:0000313" key="12">
    <source>
        <dbReference type="Proteomes" id="UP000240500"/>
    </source>
</evidence>
<dbReference type="Proteomes" id="UP000240500">
    <property type="component" value="Chromosome 6"/>
</dbReference>
<evidence type="ECO:0000256" key="7">
    <source>
        <dbReference type="ARBA" id="ARBA00022927"/>
    </source>
</evidence>
<reference evidence="11 12" key="1">
    <citation type="submission" date="2016-09" db="EMBL/GenBank/DDBJ databases">
        <authorList>
            <consortium name="Pathogen Informatics"/>
        </authorList>
    </citation>
    <scope>NUCLEOTIDE SEQUENCE [LARGE SCALE GENOMIC DNA]</scope>
</reference>
<dbReference type="VEuPathDB" id="PlasmoDB:PRG01_0616700"/>
<feature type="region of interest" description="Disordered" evidence="10">
    <location>
        <begin position="41"/>
        <end position="64"/>
    </location>
</feature>
<organism evidence="11 12">
    <name type="scientific">Plasmodium reichenowi</name>
    <dbReference type="NCBI Taxonomy" id="5854"/>
    <lineage>
        <taxon>Eukaryota</taxon>
        <taxon>Sar</taxon>
        <taxon>Alveolata</taxon>
        <taxon>Apicomplexa</taxon>
        <taxon>Aconoidasida</taxon>
        <taxon>Haemosporida</taxon>
        <taxon>Plasmodiidae</taxon>
        <taxon>Plasmodium</taxon>
        <taxon>Plasmodium (Laverania)</taxon>
    </lineage>
</organism>
<keyword evidence="8" id="KW-0496">Mitochondrion</keyword>
<comment type="subcellular location">
    <subcellularLocation>
        <location evidence="1">Mitochondrion outer membrane</location>
        <topology evidence="1">Multi-pass membrane protein</topology>
    </subcellularLocation>
</comment>
<dbReference type="OrthoDB" id="19656at2759"/>
<evidence type="ECO:0000256" key="6">
    <source>
        <dbReference type="ARBA" id="ARBA00022787"/>
    </source>
</evidence>
<keyword evidence="7" id="KW-0653">Protein transport</keyword>
<evidence type="ECO:0000256" key="2">
    <source>
        <dbReference type="ARBA" id="ARBA00010510"/>
    </source>
</evidence>
<keyword evidence="6" id="KW-1000">Mitochondrion outer membrane</keyword>
<accession>A0A2P9D906</accession>
<dbReference type="EMBL" id="LT969569">
    <property type="protein sequence ID" value="SOV77514.1"/>
    <property type="molecule type" value="Genomic_DNA"/>
</dbReference>
<dbReference type="GO" id="GO:0008320">
    <property type="term" value="F:protein transmembrane transporter activity"/>
    <property type="evidence" value="ECO:0007669"/>
    <property type="project" value="InterPro"/>
</dbReference>
<keyword evidence="9" id="KW-0472">Membrane</keyword>
<evidence type="ECO:0000256" key="4">
    <source>
        <dbReference type="ARBA" id="ARBA00022452"/>
    </source>
</evidence>
<protein>
    <submittedName>
        <fullName evidence="11">Mitochondrial import receptor subunit TOM40, putative</fullName>
    </submittedName>
</protein>
<comment type="similarity">
    <text evidence="2">Belongs to the Tom40 family.</text>
</comment>
<gene>
    <name evidence="11" type="ORF">PRG01_0616700</name>
</gene>
<dbReference type="VEuPathDB" id="PlasmoDB:PRCDC_0615700"/>
<name>A0A2P9D906_PLARE</name>
<evidence type="ECO:0000256" key="3">
    <source>
        <dbReference type="ARBA" id="ARBA00022448"/>
    </source>
</evidence>
<keyword evidence="3" id="KW-0813">Transport</keyword>
<dbReference type="AlphaFoldDB" id="A0A2P9D906"/>
<evidence type="ECO:0000313" key="11">
    <source>
        <dbReference type="EMBL" id="SOV77514.1"/>
    </source>
</evidence>
<evidence type="ECO:0000256" key="5">
    <source>
        <dbReference type="ARBA" id="ARBA00022692"/>
    </source>
</evidence>
<evidence type="ECO:0000256" key="10">
    <source>
        <dbReference type="SAM" id="MobiDB-lite"/>
    </source>
</evidence>
<keyword evidence="5" id="KW-0812">Transmembrane</keyword>
<dbReference type="InterPro" id="IPR027246">
    <property type="entry name" value="Porin_Euk/Tom40"/>
</dbReference>
<sequence length="377" mass="43629">MEITNIFKKLLCRQNVVYTENNSFFDVFKDPNEEGLKRKNEVDNEMKNKSVLKENKDDTLKTSEEDKLKEQNLLGYANSFDAPNALLFENLNKEYKFITTQDNFDGFRFEVDKNINKFLQSTHTLFLGTTLREVGYLYQFGANFTNLDNTLLMISRINIDGSVNGRFCKKINNNIDCKLNFNTYAKSDTRNMYEMSLEVNKPLYTYNFKSIWQGAWIFNTSYTQLLTKKLQAGVDLTYIASNCASIGSFGLRYNHKNNVLTMQIVRQPNFKSPEFMLNQTHLYKIQYAKKISDRLSLGTELEITPQTKESAMRLGWDYSFRHAKVQGSIDTSGKISVFTQDYSGFGVSGYIDYLNNDYKFGFMMHISPSQEQPQPAA</sequence>
<dbReference type="GO" id="GO:0030150">
    <property type="term" value="P:protein import into mitochondrial matrix"/>
    <property type="evidence" value="ECO:0007669"/>
    <property type="project" value="InterPro"/>
</dbReference>
<dbReference type="Gene3D" id="2.40.160.10">
    <property type="entry name" value="Porin"/>
    <property type="match status" value="1"/>
</dbReference>
<dbReference type="Pfam" id="PF01459">
    <property type="entry name" value="Porin_3"/>
    <property type="match status" value="1"/>
</dbReference>
<keyword evidence="11" id="KW-0675">Receptor</keyword>
<dbReference type="FunFam" id="2.40.160.10:FF:000015">
    <property type="entry name" value="Mitochondrial import receptor subunit tom40"/>
    <property type="match status" value="1"/>
</dbReference>
<evidence type="ECO:0000256" key="1">
    <source>
        <dbReference type="ARBA" id="ARBA00004374"/>
    </source>
</evidence>
<dbReference type="InterPro" id="IPR023614">
    <property type="entry name" value="Porin_dom_sf"/>
</dbReference>
<dbReference type="GO" id="GO:0005741">
    <property type="term" value="C:mitochondrial outer membrane"/>
    <property type="evidence" value="ECO:0007669"/>
    <property type="project" value="UniProtKB-SubCell"/>
</dbReference>
<dbReference type="InterPro" id="IPR037930">
    <property type="entry name" value="Tom40"/>
</dbReference>